<feature type="transmembrane region" description="Helical" evidence="17">
    <location>
        <begin position="110"/>
        <end position="134"/>
    </location>
</feature>
<evidence type="ECO:0000256" key="1">
    <source>
        <dbReference type="ARBA" id="ARBA00004651"/>
    </source>
</evidence>
<keyword evidence="7 14" id="KW-0547">Nucleotide-binding</keyword>
<dbReference type="GO" id="GO:0007059">
    <property type="term" value="P:chromosome segregation"/>
    <property type="evidence" value="ECO:0007669"/>
    <property type="project" value="UniProtKB-KW"/>
</dbReference>
<keyword evidence="5" id="KW-0132">Cell division</keyword>
<evidence type="ECO:0000256" key="6">
    <source>
        <dbReference type="ARBA" id="ARBA00022692"/>
    </source>
</evidence>
<evidence type="ECO:0000256" key="11">
    <source>
        <dbReference type="ARBA" id="ARBA00023125"/>
    </source>
</evidence>
<dbReference type="SUPFAM" id="SSF46785">
    <property type="entry name" value="Winged helix' DNA-binding domain"/>
    <property type="match status" value="1"/>
</dbReference>
<evidence type="ECO:0000256" key="13">
    <source>
        <dbReference type="ARBA" id="ARBA00023306"/>
    </source>
</evidence>
<dbReference type="GO" id="GO:0051301">
    <property type="term" value="P:cell division"/>
    <property type="evidence" value="ECO:0007669"/>
    <property type="project" value="UniProtKB-KW"/>
</dbReference>
<protein>
    <recommendedName>
        <fullName evidence="3">DNA translocase FtsK</fullName>
    </recommendedName>
</protein>
<dbReference type="InterPro" id="IPR036388">
    <property type="entry name" value="WH-like_DNA-bd_sf"/>
</dbReference>
<dbReference type="InterPro" id="IPR041027">
    <property type="entry name" value="FtsK_alpha"/>
</dbReference>
<dbReference type="InterPro" id="IPR027417">
    <property type="entry name" value="P-loop_NTPase"/>
</dbReference>
<dbReference type="InterPro" id="IPR018541">
    <property type="entry name" value="Ftsk_gamma"/>
</dbReference>
<dbReference type="Pfam" id="PF17854">
    <property type="entry name" value="FtsK_alpha"/>
    <property type="match status" value="1"/>
</dbReference>
<dbReference type="FunFam" id="3.30.980.40:FF:000001">
    <property type="entry name" value="DNA translocase FtsK"/>
    <property type="match status" value="1"/>
</dbReference>
<keyword evidence="10 17" id="KW-1133">Transmembrane helix</keyword>
<keyword evidence="13" id="KW-0131">Cell cycle</keyword>
<sequence length="1118" mass="124020">MNQEYTEDKRVKLKKISSGRRLLEAVLLVIAICAVYLMVALLSFNPSDPSWSQTSWHEPVHNWGGSVGAWLSDTLFSAFGIFAYAVPPLMFLGCWNAFRPKDRQEYVDFVILALRVIGALALILTSCGLAALNIDDFDQFSAGGVIGNLFSGAILLRFNLLGSTLALLGFWAVGFTLFTGWSWLTIAEKIGAVILDALSFVVNRGRHDAEYTPENTLDAERSTREQTQTGQGDIHDTNKSAGASEKSDADEDDVLLTVPTVVELASTAADLQPTAASLAMEETVISSPAVDQLEVQSQEEEHGEAGHQEQEPIRYSFEVSDQDASGTHIEADNVVEADNVSQPILHSPIEINTQSHAAFTLAPNDEENLKNVAANLASPVVVTRNPQVKQGIGPEMPRPNPVRIPTRRELYGIKVPSHRLAEYRQREEKERQNEQIAEANEQQMDAQQQDMLRQQFLDQQRERYGTHFAEETRERGEEETVIHQQPTATEFITNGVNEQRAGQQQGAIDKQLIDEPIDQQKAQEEALRVAFEQQQRERYQMYPPASSVQILTPDEQSDAQSFPQANHLDEPKPVEFASESPSQHIQEKNIAAELDSHELKSKQLQQDSLFHPFLIRNDQPLPKPTTPMPSLDLLAAPPAEEEPVDMFALEQTSRLIEARLNDYRVKADVVGFSPGPVITRFELDLAPGVKASRISNLSRDLARSLSAVAVRIVEVVPGKPYVGLELPNKKRQTVYLREVLDCEKFRDNPSPLTIVLGKDIAGQPVVADLGKMPHLLVAGTTGSGKSVGVNAMILSILYKAKPEDVRFIMIDPKMLELSVYGGIPHLLTEVVTDMKDAANALRWCVNEMERRYKLMSALGVRNIAGYNDKIKQAENMGRPIPDPFWKPGDSMDVTHPVLKKEPYIVVMVDEFADLMMTVGKKVEELIARLAQKARAAGIHLVLATQRPSVDIITGLIKANIPTRIAFTVSSKIDSRTILDQGGAESLLGMGDMLYLAPNSSIPVRVHGAFVRDQEVHEVVNDWKARGRPQYIDSIVKGGEDGEGSLGFDSEEELDPLFDQAVEFIIEKRRVSISGVQRQFRIGYNRAARIVEQMEAQQIVSSPGHNGNREVLAPPPHEH</sequence>
<evidence type="ECO:0000256" key="16">
    <source>
        <dbReference type="SAM" id="MobiDB-lite"/>
    </source>
</evidence>
<evidence type="ECO:0000313" key="20">
    <source>
        <dbReference type="Proteomes" id="UP000032735"/>
    </source>
</evidence>
<dbReference type="Pfam" id="PF01580">
    <property type="entry name" value="FtsK_SpoIIIE"/>
    <property type="match status" value="1"/>
</dbReference>
<dbReference type="PANTHER" id="PTHR22683:SF41">
    <property type="entry name" value="DNA TRANSLOCASE FTSK"/>
    <property type="match status" value="1"/>
</dbReference>
<keyword evidence="6 17" id="KW-0812">Transmembrane</keyword>
<feature type="transmembrane region" description="Helical" evidence="17">
    <location>
        <begin position="75"/>
        <end position="98"/>
    </location>
</feature>
<evidence type="ECO:0000256" key="4">
    <source>
        <dbReference type="ARBA" id="ARBA00022475"/>
    </source>
</evidence>
<dbReference type="Gene3D" id="3.40.50.300">
    <property type="entry name" value="P-loop containing nucleotide triphosphate hydrolases"/>
    <property type="match status" value="1"/>
</dbReference>
<dbReference type="Gene3D" id="3.30.980.40">
    <property type="match status" value="1"/>
</dbReference>
<dbReference type="FunFam" id="3.40.50.300:FF:000209">
    <property type="entry name" value="Cell division protein FtsK"/>
    <property type="match status" value="1"/>
</dbReference>
<dbReference type="PANTHER" id="PTHR22683">
    <property type="entry name" value="SPORULATION PROTEIN RELATED"/>
    <property type="match status" value="1"/>
</dbReference>
<dbReference type="RefSeq" id="WP_045958934.1">
    <property type="nucleotide sequence ID" value="NZ_FO704551.1"/>
</dbReference>
<reference evidence="19 20" key="1">
    <citation type="submission" date="2013-07" db="EMBL/GenBank/DDBJ databases">
        <authorList>
            <person name="Genoscope - CEA"/>
        </authorList>
    </citation>
    <scope>NUCLEOTIDE SEQUENCE [LARGE SCALE GENOMIC DNA]</scope>
    <source>
        <strain evidence="19 20">G6</strain>
    </source>
</reference>
<feature type="coiled-coil region" evidence="15">
    <location>
        <begin position="420"/>
        <end position="449"/>
    </location>
</feature>
<dbReference type="InterPro" id="IPR036390">
    <property type="entry name" value="WH_DNA-bd_sf"/>
</dbReference>
<gene>
    <name evidence="19" type="primary">ftsK</name>
    <name evidence="19" type="ORF">XPG1_2218</name>
</gene>
<feature type="binding site" evidence="14">
    <location>
        <begin position="779"/>
        <end position="786"/>
    </location>
    <ligand>
        <name>ATP</name>
        <dbReference type="ChEBI" id="CHEBI:30616"/>
    </ligand>
</feature>
<dbReference type="Proteomes" id="UP000032735">
    <property type="component" value="Chromosome"/>
</dbReference>
<dbReference type="GO" id="GO:0005524">
    <property type="term" value="F:ATP binding"/>
    <property type="evidence" value="ECO:0007669"/>
    <property type="project" value="UniProtKB-UniRule"/>
</dbReference>
<feature type="transmembrane region" description="Helical" evidence="17">
    <location>
        <begin position="165"/>
        <end position="184"/>
    </location>
</feature>
<keyword evidence="20" id="KW-1185">Reference proteome</keyword>
<comment type="similarity">
    <text evidence="2">Belongs to the FtsK/SpoIIIE/SftA family.</text>
</comment>
<dbReference type="SUPFAM" id="SSF52540">
    <property type="entry name" value="P-loop containing nucleoside triphosphate hydrolases"/>
    <property type="match status" value="1"/>
</dbReference>
<evidence type="ECO:0000313" key="19">
    <source>
        <dbReference type="EMBL" id="CDG21873.1"/>
    </source>
</evidence>
<dbReference type="CDD" id="cd01127">
    <property type="entry name" value="TrwB_TraG_TraD_VirD4"/>
    <property type="match status" value="1"/>
</dbReference>
<feature type="region of interest" description="Disordered" evidence="16">
    <location>
        <begin position="211"/>
        <end position="252"/>
    </location>
</feature>
<dbReference type="InterPro" id="IPR025199">
    <property type="entry name" value="FtsK_4TM"/>
</dbReference>
<keyword evidence="12 17" id="KW-0472">Membrane</keyword>
<feature type="transmembrane region" description="Helical" evidence="17">
    <location>
        <begin position="21"/>
        <end position="44"/>
    </location>
</feature>
<evidence type="ECO:0000256" key="17">
    <source>
        <dbReference type="SAM" id="Phobius"/>
    </source>
</evidence>
<comment type="subcellular location">
    <subcellularLocation>
        <location evidence="1">Cell membrane</location>
        <topology evidence="1">Multi-pass membrane protein</topology>
    </subcellularLocation>
</comment>
<dbReference type="KEGG" id="xpo:XPG1_2218"/>
<dbReference type="EMBL" id="FO704551">
    <property type="protein sequence ID" value="CDG21873.1"/>
    <property type="molecule type" value="Genomic_DNA"/>
</dbReference>
<evidence type="ECO:0000256" key="3">
    <source>
        <dbReference type="ARBA" id="ARBA00020887"/>
    </source>
</evidence>
<evidence type="ECO:0000259" key="18">
    <source>
        <dbReference type="PROSITE" id="PS50901"/>
    </source>
</evidence>
<keyword evidence="9 14" id="KW-0067">ATP-binding</keyword>
<dbReference type="PROSITE" id="PS50901">
    <property type="entry name" value="FTSK"/>
    <property type="match status" value="1"/>
</dbReference>
<evidence type="ECO:0000256" key="8">
    <source>
        <dbReference type="ARBA" id="ARBA00022829"/>
    </source>
</evidence>
<feature type="region of interest" description="Disordered" evidence="16">
    <location>
        <begin position="555"/>
        <end position="579"/>
    </location>
</feature>
<evidence type="ECO:0000256" key="10">
    <source>
        <dbReference type="ARBA" id="ARBA00022989"/>
    </source>
</evidence>
<dbReference type="AlphaFoldDB" id="A0A068R3V0"/>
<feature type="transmembrane region" description="Helical" evidence="17">
    <location>
        <begin position="140"/>
        <end position="158"/>
    </location>
</feature>
<feature type="domain" description="FtsK" evidence="18">
    <location>
        <begin position="762"/>
        <end position="975"/>
    </location>
</feature>
<dbReference type="GO" id="GO:0005886">
    <property type="term" value="C:plasma membrane"/>
    <property type="evidence" value="ECO:0007669"/>
    <property type="project" value="UniProtKB-SubCell"/>
</dbReference>
<evidence type="ECO:0000256" key="5">
    <source>
        <dbReference type="ARBA" id="ARBA00022618"/>
    </source>
</evidence>
<name>A0A068R3V0_9GAMM</name>
<keyword evidence="15" id="KW-0175">Coiled coil</keyword>
<evidence type="ECO:0000256" key="9">
    <source>
        <dbReference type="ARBA" id="ARBA00022840"/>
    </source>
</evidence>
<evidence type="ECO:0000256" key="14">
    <source>
        <dbReference type="PROSITE-ProRule" id="PRU00289"/>
    </source>
</evidence>
<evidence type="ECO:0000256" key="15">
    <source>
        <dbReference type="SAM" id="Coils"/>
    </source>
</evidence>
<keyword evidence="8" id="KW-0159">Chromosome partition</keyword>
<organism evidence="19 20">
    <name type="scientific">Xenorhabdus poinarii G6</name>
    <dbReference type="NCBI Taxonomy" id="1354304"/>
    <lineage>
        <taxon>Bacteria</taxon>
        <taxon>Pseudomonadati</taxon>
        <taxon>Pseudomonadota</taxon>
        <taxon>Gammaproteobacteria</taxon>
        <taxon>Enterobacterales</taxon>
        <taxon>Morganellaceae</taxon>
        <taxon>Xenorhabdus</taxon>
    </lineage>
</organism>
<dbReference type="OrthoDB" id="9807790at2"/>
<evidence type="ECO:0000256" key="7">
    <source>
        <dbReference type="ARBA" id="ARBA00022741"/>
    </source>
</evidence>
<keyword evidence="11" id="KW-0238">DNA-binding</keyword>
<dbReference type="Pfam" id="PF13491">
    <property type="entry name" value="FtsK_4TM"/>
    <property type="match status" value="1"/>
</dbReference>
<dbReference type="InterPro" id="IPR050206">
    <property type="entry name" value="FtsK/SpoIIIE/SftA"/>
</dbReference>
<keyword evidence="4" id="KW-1003">Cell membrane</keyword>
<dbReference type="STRING" id="1354304.XPG1_2218"/>
<dbReference type="GO" id="GO:0003677">
    <property type="term" value="F:DNA binding"/>
    <property type="evidence" value="ECO:0007669"/>
    <property type="project" value="UniProtKB-KW"/>
</dbReference>
<evidence type="ECO:0000256" key="2">
    <source>
        <dbReference type="ARBA" id="ARBA00006474"/>
    </source>
</evidence>
<dbReference type="SMART" id="SM00843">
    <property type="entry name" value="Ftsk_gamma"/>
    <property type="match status" value="1"/>
</dbReference>
<evidence type="ECO:0000256" key="12">
    <source>
        <dbReference type="ARBA" id="ARBA00023136"/>
    </source>
</evidence>
<feature type="region of interest" description="Disordered" evidence="16">
    <location>
        <begin position="1098"/>
        <end position="1118"/>
    </location>
</feature>
<dbReference type="Pfam" id="PF09397">
    <property type="entry name" value="FtsK_gamma"/>
    <property type="match status" value="1"/>
</dbReference>
<accession>A0A068R3V0</accession>
<dbReference type="Gene3D" id="1.10.10.10">
    <property type="entry name" value="Winged helix-like DNA-binding domain superfamily/Winged helix DNA-binding domain"/>
    <property type="match status" value="1"/>
</dbReference>
<dbReference type="HOGENOM" id="CLU_001981_0_2_6"/>
<dbReference type="InterPro" id="IPR002543">
    <property type="entry name" value="FtsK_dom"/>
</dbReference>
<proteinExistence type="inferred from homology"/>